<evidence type="ECO:0000256" key="2">
    <source>
        <dbReference type="ARBA" id="ARBA00022827"/>
    </source>
</evidence>
<dbReference type="PRINTS" id="PR00420">
    <property type="entry name" value="RNGMNOXGNASE"/>
</dbReference>
<keyword evidence="2" id="KW-0274">FAD</keyword>
<evidence type="ECO:0000256" key="1">
    <source>
        <dbReference type="ARBA" id="ARBA00022630"/>
    </source>
</evidence>
<dbReference type="AlphaFoldDB" id="A0A9P9Z7U0"/>
<dbReference type="Gene3D" id="3.30.9.10">
    <property type="entry name" value="D-Amino Acid Oxidase, subunit A, domain 2"/>
    <property type="match status" value="1"/>
</dbReference>
<dbReference type="InterPro" id="IPR036188">
    <property type="entry name" value="FAD/NAD-bd_sf"/>
</dbReference>
<feature type="domain" description="FAD-binding" evidence="4">
    <location>
        <begin position="47"/>
        <end position="362"/>
    </location>
</feature>
<dbReference type="SUPFAM" id="SSF54373">
    <property type="entry name" value="FAD-linked reductases, C-terminal domain"/>
    <property type="match status" value="1"/>
</dbReference>
<dbReference type="PANTHER" id="PTHR43004">
    <property type="entry name" value="TRK SYSTEM POTASSIUM UPTAKE PROTEIN"/>
    <property type="match status" value="1"/>
</dbReference>
<sequence>MGESGEHRPPAGQTDPRRAGRESAAASGSRPRRRGFVRGDDMTTTVRTRVAIIGAGPAGLLLSHLLAADGIESIVIDARTREQIETTIRAGILEQGTVELLVDSGASDRVTAAGAKHEGIELRFEGEGHRIDFSDLVGRAVWLYPQHEVLTDLVAARLAGGQDLRLGVTAQRVEDAASARPRVIAADASGRPLVIEADFVVGADGSRSVARAAVTGSSTGGYFREYPFAWFGILCEAPPSADELIYSSSPDGFALISQRSDTVQRMYFQCDPDDDPGRYSEEQLWEELQKRVPGTTLRQGRIFQRDILRFRSFVAHRLLRGRVALIGDAAHTVPPTGAKGMNLAVADVLVLTRALRAPPAGRRRTPHRRLSRDGAAPHLKAQHFSWWMTSMLHTAPGASDFDHRRRVGELRSVVESRAGSTYLAEAYTGWPFASAG</sequence>
<keyword evidence="1" id="KW-0285">Flavoprotein</keyword>
<dbReference type="OrthoDB" id="683240at2759"/>
<dbReference type="NCBIfam" id="NF006091">
    <property type="entry name" value="PRK08243.1"/>
    <property type="match status" value="1"/>
</dbReference>
<evidence type="ECO:0000256" key="3">
    <source>
        <dbReference type="SAM" id="MobiDB-lite"/>
    </source>
</evidence>
<comment type="caution">
    <text evidence="5">The sequence shown here is derived from an EMBL/GenBank/DDBJ whole genome shotgun (WGS) entry which is preliminary data.</text>
</comment>
<dbReference type="InterPro" id="IPR002938">
    <property type="entry name" value="FAD-bd"/>
</dbReference>
<dbReference type="InterPro" id="IPR050641">
    <property type="entry name" value="RIFMO-like"/>
</dbReference>
<dbReference type="Proteomes" id="UP001151287">
    <property type="component" value="Unassembled WGS sequence"/>
</dbReference>
<feature type="region of interest" description="Disordered" evidence="3">
    <location>
        <begin position="1"/>
        <end position="41"/>
    </location>
</feature>
<organism evidence="5 6">
    <name type="scientific">Rhynchospora breviuscula</name>
    <dbReference type="NCBI Taxonomy" id="2022672"/>
    <lineage>
        <taxon>Eukaryota</taxon>
        <taxon>Viridiplantae</taxon>
        <taxon>Streptophyta</taxon>
        <taxon>Embryophyta</taxon>
        <taxon>Tracheophyta</taxon>
        <taxon>Spermatophyta</taxon>
        <taxon>Magnoliopsida</taxon>
        <taxon>Liliopsida</taxon>
        <taxon>Poales</taxon>
        <taxon>Cyperaceae</taxon>
        <taxon>Cyperoideae</taxon>
        <taxon>Rhynchosporeae</taxon>
        <taxon>Rhynchospora</taxon>
    </lineage>
</organism>
<evidence type="ECO:0000313" key="6">
    <source>
        <dbReference type="Proteomes" id="UP001151287"/>
    </source>
</evidence>
<name>A0A9P9Z7U0_9POAL</name>
<dbReference type="GO" id="GO:0071949">
    <property type="term" value="F:FAD binding"/>
    <property type="evidence" value="ECO:0007669"/>
    <property type="project" value="InterPro"/>
</dbReference>
<protein>
    <recommendedName>
        <fullName evidence="4">FAD-binding domain-containing protein</fullName>
    </recommendedName>
</protein>
<dbReference type="GO" id="GO:0016709">
    <property type="term" value="F:oxidoreductase activity, acting on paired donors, with incorporation or reduction of molecular oxygen, NAD(P)H as one donor, and incorporation of one atom of oxygen"/>
    <property type="evidence" value="ECO:0007669"/>
    <property type="project" value="UniProtKB-ARBA"/>
</dbReference>
<proteinExistence type="predicted"/>
<gene>
    <name evidence="5" type="ORF">LUZ63_021106</name>
</gene>
<dbReference type="PANTHER" id="PTHR43004:SF3">
    <property type="entry name" value="P-HYDROXYBENZOATE HYDROXYLASE"/>
    <property type="match status" value="1"/>
</dbReference>
<dbReference type="Pfam" id="PF01494">
    <property type="entry name" value="FAD_binding_3"/>
    <property type="match status" value="1"/>
</dbReference>
<reference evidence="5" key="1">
    <citation type="journal article" date="2022" name="Cell">
        <title>Repeat-based holocentromeres influence genome architecture and karyotype evolution.</title>
        <authorList>
            <person name="Hofstatter P.G."/>
            <person name="Thangavel G."/>
            <person name="Lux T."/>
            <person name="Neumann P."/>
            <person name="Vondrak T."/>
            <person name="Novak P."/>
            <person name="Zhang M."/>
            <person name="Costa L."/>
            <person name="Castellani M."/>
            <person name="Scott A."/>
            <person name="Toegelov H."/>
            <person name="Fuchs J."/>
            <person name="Mata-Sucre Y."/>
            <person name="Dias Y."/>
            <person name="Vanzela A.L.L."/>
            <person name="Huettel B."/>
            <person name="Almeida C.C.S."/>
            <person name="Simkova H."/>
            <person name="Souza G."/>
            <person name="Pedrosa-Harand A."/>
            <person name="Macas J."/>
            <person name="Mayer K.F.X."/>
            <person name="Houben A."/>
            <person name="Marques A."/>
        </authorList>
    </citation>
    <scope>NUCLEOTIDE SEQUENCE</scope>
    <source>
        <strain evidence="5">RhyBre1mFocal</strain>
    </source>
</reference>
<accession>A0A9P9Z7U0</accession>
<keyword evidence="6" id="KW-1185">Reference proteome</keyword>
<dbReference type="EMBL" id="JAMQYH010000138">
    <property type="protein sequence ID" value="KAJ1683668.1"/>
    <property type="molecule type" value="Genomic_DNA"/>
</dbReference>
<feature type="compositionally biased region" description="Basic and acidic residues" evidence="3">
    <location>
        <begin position="1"/>
        <end position="21"/>
    </location>
</feature>
<evidence type="ECO:0000313" key="5">
    <source>
        <dbReference type="EMBL" id="KAJ1683668.1"/>
    </source>
</evidence>
<dbReference type="SUPFAM" id="SSF51905">
    <property type="entry name" value="FAD/NAD(P)-binding domain"/>
    <property type="match status" value="1"/>
</dbReference>
<dbReference type="Gene3D" id="3.50.50.60">
    <property type="entry name" value="FAD/NAD(P)-binding domain"/>
    <property type="match status" value="1"/>
</dbReference>
<evidence type="ECO:0000259" key="4">
    <source>
        <dbReference type="Pfam" id="PF01494"/>
    </source>
</evidence>